<accession>A0A8H3L597</accession>
<evidence type="ECO:0000313" key="2">
    <source>
        <dbReference type="Proteomes" id="UP000615446"/>
    </source>
</evidence>
<comment type="caution">
    <text evidence="1">The sequence shown here is derived from an EMBL/GenBank/DDBJ whole genome shotgun (WGS) entry which is preliminary data.</text>
</comment>
<dbReference type="Proteomes" id="UP000615446">
    <property type="component" value="Unassembled WGS sequence"/>
</dbReference>
<dbReference type="EMBL" id="BLAL01000044">
    <property type="protein sequence ID" value="GES79588.1"/>
    <property type="molecule type" value="Genomic_DNA"/>
</dbReference>
<name>A0A8H3L597_9GLOM</name>
<protein>
    <submittedName>
        <fullName evidence="1">Uncharacterized protein</fullName>
    </submittedName>
</protein>
<organism evidence="1 2">
    <name type="scientific">Rhizophagus clarus</name>
    <dbReference type="NCBI Taxonomy" id="94130"/>
    <lineage>
        <taxon>Eukaryota</taxon>
        <taxon>Fungi</taxon>
        <taxon>Fungi incertae sedis</taxon>
        <taxon>Mucoromycota</taxon>
        <taxon>Glomeromycotina</taxon>
        <taxon>Glomeromycetes</taxon>
        <taxon>Glomerales</taxon>
        <taxon>Glomeraceae</taxon>
        <taxon>Rhizophagus</taxon>
    </lineage>
</organism>
<proteinExistence type="predicted"/>
<evidence type="ECO:0000313" key="1">
    <source>
        <dbReference type="EMBL" id="GES79588.1"/>
    </source>
</evidence>
<sequence length="97" mass="11303">MHSMQSLKFFRNCRVLARAHDECPPKDGYENDHHLNVVARAILIHPADLVLMWKEIAIMKFVTIKELVMQGALLILFPPTPPNDWDVPRPTYYRSSF</sequence>
<dbReference type="OrthoDB" id="2438013at2759"/>
<dbReference type="AlphaFoldDB" id="A0A8H3L597"/>
<gene>
    <name evidence="1" type="ORF">RCL2_000688700</name>
</gene>
<reference evidence="1" key="1">
    <citation type="submission" date="2019-10" db="EMBL/GenBank/DDBJ databases">
        <title>Conservation and host-specific expression of non-tandemly repeated heterogenous ribosome RNA gene in arbuscular mycorrhizal fungi.</title>
        <authorList>
            <person name="Maeda T."/>
            <person name="Kobayashi Y."/>
            <person name="Nakagawa T."/>
            <person name="Ezawa T."/>
            <person name="Yamaguchi K."/>
            <person name="Bino T."/>
            <person name="Nishimoto Y."/>
            <person name="Shigenobu S."/>
            <person name="Kawaguchi M."/>
        </authorList>
    </citation>
    <scope>NUCLEOTIDE SEQUENCE</scope>
    <source>
        <strain evidence="1">HR1</strain>
    </source>
</reference>